<reference evidence="1 2" key="1">
    <citation type="submission" date="2014-04" db="EMBL/GenBank/DDBJ databases">
        <authorList>
            <consortium name="DOE Joint Genome Institute"/>
            <person name="Kuo A."/>
            <person name="Girlanda M."/>
            <person name="Perotto S."/>
            <person name="Kohler A."/>
            <person name="Nagy L.G."/>
            <person name="Floudas D."/>
            <person name="Copeland A."/>
            <person name="Barry K.W."/>
            <person name="Cichocki N."/>
            <person name="Veneault-Fourrey C."/>
            <person name="LaButti K."/>
            <person name="Lindquist E.A."/>
            <person name="Lipzen A."/>
            <person name="Lundell T."/>
            <person name="Morin E."/>
            <person name="Murat C."/>
            <person name="Sun H."/>
            <person name="Tunlid A."/>
            <person name="Henrissat B."/>
            <person name="Grigoriev I.V."/>
            <person name="Hibbett D.S."/>
            <person name="Martin F."/>
            <person name="Nordberg H.P."/>
            <person name="Cantor M.N."/>
            <person name="Hua S.X."/>
        </authorList>
    </citation>
    <scope>NUCLEOTIDE SEQUENCE [LARGE SCALE GENOMIC DNA]</scope>
    <source>
        <strain evidence="1 2">MUT 4182</strain>
    </source>
</reference>
<evidence type="ECO:0000313" key="2">
    <source>
        <dbReference type="Proteomes" id="UP000054248"/>
    </source>
</evidence>
<protein>
    <recommendedName>
        <fullName evidence="3">F-box domain-containing protein</fullName>
    </recommendedName>
</protein>
<organism evidence="1 2">
    <name type="scientific">Tulasnella calospora MUT 4182</name>
    <dbReference type="NCBI Taxonomy" id="1051891"/>
    <lineage>
        <taxon>Eukaryota</taxon>
        <taxon>Fungi</taxon>
        <taxon>Dikarya</taxon>
        <taxon>Basidiomycota</taxon>
        <taxon>Agaricomycotina</taxon>
        <taxon>Agaricomycetes</taxon>
        <taxon>Cantharellales</taxon>
        <taxon>Tulasnellaceae</taxon>
        <taxon>Tulasnella</taxon>
    </lineage>
</organism>
<gene>
    <name evidence="1" type="ORF">M407DRAFT_25384</name>
</gene>
<dbReference type="EMBL" id="KN823045">
    <property type="protein sequence ID" value="KIO25261.1"/>
    <property type="molecule type" value="Genomic_DNA"/>
</dbReference>
<evidence type="ECO:0000313" key="1">
    <source>
        <dbReference type="EMBL" id="KIO25261.1"/>
    </source>
</evidence>
<name>A0A0C3QG75_9AGAM</name>
<evidence type="ECO:0008006" key="3">
    <source>
        <dbReference type="Google" id="ProtNLM"/>
    </source>
</evidence>
<dbReference type="SUPFAM" id="SSF81383">
    <property type="entry name" value="F-box domain"/>
    <property type="match status" value="1"/>
</dbReference>
<sequence>MLTFSLQYPISLNWTKDDGVLETEFMKDDMITVLEHIPLLFILEAARLKRRRNREHSFICRLPLELLVSILLLCFDSSRWNMEELRTLASVSTYWRDAILSCSRFWSVMNVTTSAEARAVIMKRNQGGPVDVWCCKTSSKSALEKFINDIKTIKPTRLRTVRYEVTTESRRFMDYLRSNTSAIIDLYISNSIKDPSAAYLELSSEGPNFQYLDLRGTSLQWQSPRLSNLRLLYLKGLHQNVPQVHHLYNILSSSPQLEFLCLINLVALDGQALGSLPASPQRIDLPVLETIVLQSLPDAVKTNIIPLIRASACHTVDVGGRHPVTWLELQESTLALIANPITLSTQLEISLSISDRAYIYIRSHPFVGQDWVHYDVHSTPGVNVKLATPAFNVLPHLWNHLGDALGGHGKATRIKSLDVKWAGQEFPFPFALLEHCPALTHLRFDDHRGTTLHILLSFLRGHRINGSHSSSRSSFPLPNLSSLSFYARFIPNLENCICATKDLLERRYPALQGSAGTSDIRTLNDLRLPSLLVKALRRQHGVATSLDLEKVLHI</sequence>
<keyword evidence="2" id="KW-1185">Reference proteome</keyword>
<reference evidence="2" key="2">
    <citation type="submission" date="2015-01" db="EMBL/GenBank/DDBJ databases">
        <title>Evolutionary Origins and Diversification of the Mycorrhizal Mutualists.</title>
        <authorList>
            <consortium name="DOE Joint Genome Institute"/>
            <consortium name="Mycorrhizal Genomics Consortium"/>
            <person name="Kohler A."/>
            <person name="Kuo A."/>
            <person name="Nagy L.G."/>
            <person name="Floudas D."/>
            <person name="Copeland A."/>
            <person name="Barry K.W."/>
            <person name="Cichocki N."/>
            <person name="Veneault-Fourrey C."/>
            <person name="LaButti K."/>
            <person name="Lindquist E.A."/>
            <person name="Lipzen A."/>
            <person name="Lundell T."/>
            <person name="Morin E."/>
            <person name="Murat C."/>
            <person name="Riley R."/>
            <person name="Ohm R."/>
            <person name="Sun H."/>
            <person name="Tunlid A."/>
            <person name="Henrissat B."/>
            <person name="Grigoriev I.V."/>
            <person name="Hibbett D.S."/>
            <person name="Martin F."/>
        </authorList>
    </citation>
    <scope>NUCLEOTIDE SEQUENCE [LARGE SCALE GENOMIC DNA]</scope>
    <source>
        <strain evidence="2">MUT 4182</strain>
    </source>
</reference>
<dbReference type="SUPFAM" id="SSF52047">
    <property type="entry name" value="RNI-like"/>
    <property type="match status" value="1"/>
</dbReference>
<dbReference type="Proteomes" id="UP000054248">
    <property type="component" value="Unassembled WGS sequence"/>
</dbReference>
<dbReference type="AlphaFoldDB" id="A0A0C3QG75"/>
<dbReference type="HOGENOM" id="CLU_033577_0_0_1"/>
<dbReference type="Gene3D" id="3.80.10.10">
    <property type="entry name" value="Ribonuclease Inhibitor"/>
    <property type="match status" value="1"/>
</dbReference>
<dbReference type="InterPro" id="IPR032675">
    <property type="entry name" value="LRR_dom_sf"/>
</dbReference>
<dbReference type="OrthoDB" id="3172239at2759"/>
<accession>A0A0C3QG75</accession>
<proteinExistence type="predicted"/>
<dbReference type="InterPro" id="IPR036047">
    <property type="entry name" value="F-box-like_dom_sf"/>
</dbReference>